<geneLocation type="plasmid" evidence="2 3">
    <name>pTiAF3.44</name>
</geneLocation>
<dbReference type="EMBL" id="CP072169">
    <property type="protein sequence ID" value="QYA10128.1"/>
    <property type="molecule type" value="Genomic_DNA"/>
</dbReference>
<proteinExistence type="predicted"/>
<dbReference type="InterPro" id="IPR010496">
    <property type="entry name" value="AL/BT2_dom"/>
</dbReference>
<evidence type="ECO:0000259" key="1">
    <source>
        <dbReference type="Pfam" id="PF06439"/>
    </source>
</evidence>
<keyword evidence="2" id="KW-0614">Plasmid</keyword>
<gene>
    <name evidence="2" type="ORF">J5285_23215</name>
</gene>
<accession>A0ABX8TAN8</accession>
<dbReference type="Proteomes" id="UP000826513">
    <property type="component" value="Plasmid pTiAF3.44"/>
</dbReference>
<protein>
    <submittedName>
        <fullName evidence="2">DUF1080 domain-containing protein</fullName>
    </submittedName>
</protein>
<feature type="domain" description="3-keto-alpha-glucoside-1,2-lyase/3-keto-2-hydroxy-glucal hydratase" evidence="1">
    <location>
        <begin position="10"/>
        <end position="285"/>
    </location>
</feature>
<dbReference type="Pfam" id="PF06439">
    <property type="entry name" value="3keto-disac_hyd"/>
    <property type="match status" value="1"/>
</dbReference>
<sequence length="287" mass="31643">MIMTNSDDTGFVPLFDGRTLEGWFATPRTYGEVWPGGPTVSEAHPKLFPADYNEKAAAHPAVWTVEDGAIVGRQDAPGSGWGGYLVTEGEYGDFDLRFEAKPDWPADTGIMLRKKAQTFHGFQVLLDHRKSGSIGGFYGNGISGFHAVPFALDVVTDAGGKPVGLREDDPATSIEPFRQSKRDLLSEACTAEEFLEAWKFEDWNDFRIVITGAKPKATCWINGLKIASIDLSTITYPNYDADAVAEFLGPKGHIAFEVHDNDWGGLGQGRWGREAACRWRNIRIKEL</sequence>
<organism evidence="2 3">
    <name type="scientific">Agrobacterium larrymoorei</name>
    <dbReference type="NCBI Taxonomy" id="160699"/>
    <lineage>
        <taxon>Bacteria</taxon>
        <taxon>Pseudomonadati</taxon>
        <taxon>Pseudomonadota</taxon>
        <taxon>Alphaproteobacteria</taxon>
        <taxon>Hyphomicrobiales</taxon>
        <taxon>Rhizobiaceae</taxon>
        <taxon>Rhizobium/Agrobacterium group</taxon>
        <taxon>Agrobacterium</taxon>
    </lineage>
</organism>
<name>A0ABX8TAN8_9HYPH</name>
<reference evidence="2 3" key="1">
    <citation type="submission" date="2021-03" db="EMBL/GenBank/DDBJ databases">
        <title>Rapid diversification of plasmids in a genus of pathogenic and nitrogen fixing bacteria.</title>
        <authorList>
            <person name="Weisberg A.J."/>
            <person name="Miller M."/>
            <person name="Ream W."/>
            <person name="Grunwald N.J."/>
            <person name="Chang J.H."/>
        </authorList>
    </citation>
    <scope>NUCLEOTIDE SEQUENCE [LARGE SCALE GENOMIC DNA]</scope>
    <source>
        <strain evidence="2 3">AF3.44</strain>
        <plasmid evidence="2 3">pTiAF3.44</plasmid>
    </source>
</reference>
<dbReference type="Gene3D" id="2.60.120.560">
    <property type="entry name" value="Exo-inulinase, domain 1"/>
    <property type="match status" value="1"/>
</dbReference>
<evidence type="ECO:0000313" key="2">
    <source>
        <dbReference type="EMBL" id="QYA10128.1"/>
    </source>
</evidence>
<keyword evidence="3" id="KW-1185">Reference proteome</keyword>
<evidence type="ECO:0000313" key="3">
    <source>
        <dbReference type="Proteomes" id="UP000826513"/>
    </source>
</evidence>